<dbReference type="Proteomes" id="UP000464751">
    <property type="component" value="Chromosome"/>
</dbReference>
<keyword evidence="2" id="KW-0808">Transferase</keyword>
<sequence length="277" mass="31482">MPRNLVIMILDSCRYDSFVKARSTNFRRLGEIEQRWSYASWTAPSHYSYLMGLVPHRSPQHVYASEVYKKDFSSWVDRLNIPDLGFNKFIPQLSLAKVLSDHGYICKAKVSMPVLNGFTLLNKYFADYKLMSNHNDFAGMVKEIEFTSDKPHFYFLNLGETHYPYMLDGSKLPHISGVHGAIKQLSKGEDGGGRVGTESESFFDAKALKELHEQQIRCVDYVDELFGALIEKSPPDTYFVVMADHGEAFGEGGYFGHGPVMHEKVFEVPFVEGLRPA</sequence>
<evidence type="ECO:0000259" key="1">
    <source>
        <dbReference type="Pfam" id="PF00884"/>
    </source>
</evidence>
<dbReference type="KEGG" id="apra:G3A50_16765"/>
<dbReference type="Gene3D" id="3.40.720.10">
    <property type="entry name" value="Alkaline Phosphatase, subunit A"/>
    <property type="match status" value="1"/>
</dbReference>
<dbReference type="InterPro" id="IPR017850">
    <property type="entry name" value="Alkaline_phosphatase_core_sf"/>
</dbReference>
<name>A0A6P1YNY3_9HYPH</name>
<dbReference type="Pfam" id="PF00884">
    <property type="entry name" value="Sulfatase"/>
    <property type="match status" value="1"/>
</dbReference>
<dbReference type="AlphaFoldDB" id="A0A6P1YNY3"/>
<dbReference type="GO" id="GO:0016740">
    <property type="term" value="F:transferase activity"/>
    <property type="evidence" value="ECO:0007669"/>
    <property type="project" value="UniProtKB-KW"/>
</dbReference>
<reference evidence="2 3" key="1">
    <citation type="submission" date="2020-02" db="EMBL/GenBank/DDBJ databases">
        <authorList>
            <person name="Li G."/>
        </authorList>
    </citation>
    <scope>NUCLEOTIDE SEQUENCE [LARGE SCALE GENOMIC DNA]</scope>
    <source>
        <strain evidence="2 3">DSM 102029</strain>
    </source>
</reference>
<keyword evidence="3" id="KW-1185">Reference proteome</keyword>
<organism evidence="2 3">
    <name type="scientific">Ancylobacter pratisalsi</name>
    <dbReference type="NCBI Taxonomy" id="1745854"/>
    <lineage>
        <taxon>Bacteria</taxon>
        <taxon>Pseudomonadati</taxon>
        <taxon>Pseudomonadota</taxon>
        <taxon>Alphaproteobacteria</taxon>
        <taxon>Hyphomicrobiales</taxon>
        <taxon>Xanthobacteraceae</taxon>
        <taxon>Ancylobacter</taxon>
    </lineage>
</organism>
<keyword evidence="2" id="KW-0378">Hydrolase</keyword>
<evidence type="ECO:0000313" key="3">
    <source>
        <dbReference type="Proteomes" id="UP000464751"/>
    </source>
</evidence>
<dbReference type="InterPro" id="IPR000917">
    <property type="entry name" value="Sulfatase_N"/>
</dbReference>
<dbReference type="EMBL" id="CP048630">
    <property type="protein sequence ID" value="QIB35177.1"/>
    <property type="molecule type" value="Genomic_DNA"/>
</dbReference>
<gene>
    <name evidence="2" type="ORF">G3A50_16765</name>
</gene>
<proteinExistence type="predicted"/>
<evidence type="ECO:0000313" key="2">
    <source>
        <dbReference type="EMBL" id="QIB35177.1"/>
    </source>
</evidence>
<accession>A0A6P1YNY3</accession>
<dbReference type="SUPFAM" id="SSF53649">
    <property type="entry name" value="Alkaline phosphatase-like"/>
    <property type="match status" value="1"/>
</dbReference>
<dbReference type="GO" id="GO:0016787">
    <property type="term" value="F:hydrolase activity"/>
    <property type="evidence" value="ECO:0007669"/>
    <property type="project" value="UniProtKB-KW"/>
</dbReference>
<dbReference type="RefSeq" id="WP_163076322.1">
    <property type="nucleotide sequence ID" value="NZ_CP048630.1"/>
</dbReference>
<feature type="domain" description="Sulfatase N-terminal" evidence="1">
    <location>
        <begin position="63"/>
        <end position="271"/>
    </location>
</feature>
<protein>
    <submittedName>
        <fullName evidence="2">Sulfatase-like hydrolase/transferase</fullName>
    </submittedName>
</protein>